<organism evidence="1 2">
    <name type="scientific">Trichinella pseudospiralis</name>
    <name type="common">Parasitic roundworm</name>
    <dbReference type="NCBI Taxonomy" id="6337"/>
    <lineage>
        <taxon>Eukaryota</taxon>
        <taxon>Metazoa</taxon>
        <taxon>Ecdysozoa</taxon>
        <taxon>Nematoda</taxon>
        <taxon>Enoplea</taxon>
        <taxon>Dorylaimia</taxon>
        <taxon>Trichinellida</taxon>
        <taxon>Trichinellidae</taxon>
        <taxon>Trichinella</taxon>
    </lineage>
</organism>
<dbReference type="AlphaFoldDB" id="A0A0V1FE28"/>
<reference evidence="1 2" key="1">
    <citation type="submission" date="2015-01" db="EMBL/GenBank/DDBJ databases">
        <title>Evolution of Trichinella species and genotypes.</title>
        <authorList>
            <person name="Korhonen P.K."/>
            <person name="Edoardo P."/>
            <person name="Giuseppe L.R."/>
            <person name="Gasser R.B."/>
        </authorList>
    </citation>
    <scope>NUCLEOTIDE SEQUENCE [LARGE SCALE GENOMIC DNA]</scope>
    <source>
        <strain evidence="1">ISS470</strain>
    </source>
</reference>
<accession>A0A0V1FE28</accession>
<evidence type="ECO:0000313" key="1">
    <source>
        <dbReference type="EMBL" id="KRY83539.1"/>
    </source>
</evidence>
<evidence type="ECO:0000313" key="2">
    <source>
        <dbReference type="Proteomes" id="UP000054995"/>
    </source>
</evidence>
<dbReference type="EMBL" id="JYDT01000138">
    <property type="protein sequence ID" value="KRY83539.1"/>
    <property type="molecule type" value="Genomic_DNA"/>
</dbReference>
<keyword evidence="2" id="KW-1185">Reference proteome</keyword>
<sequence>MEVHQFVEEEVLFLMFCSDLLRAVEYFAKTLKLVKRSINLEESKEGLRRLQSNRSISESAKIALHLYYNVNTLKIGKEKNCKINPLAAWFLKMAINLHA</sequence>
<proteinExistence type="predicted"/>
<protein>
    <submittedName>
        <fullName evidence="1">Uncharacterized protein</fullName>
    </submittedName>
</protein>
<name>A0A0V1FE28_TRIPS</name>
<dbReference type="Proteomes" id="UP000054995">
    <property type="component" value="Unassembled WGS sequence"/>
</dbReference>
<comment type="caution">
    <text evidence="1">The sequence shown here is derived from an EMBL/GenBank/DDBJ whole genome shotgun (WGS) entry which is preliminary data.</text>
</comment>
<gene>
    <name evidence="1" type="ORF">T4D_4506</name>
</gene>